<comment type="caution">
    <text evidence="1">The sequence shown here is derived from an EMBL/GenBank/DDBJ whole genome shotgun (WGS) entry which is preliminary data.</text>
</comment>
<dbReference type="OrthoDB" id="7630099at2"/>
<accession>A0A399R1A7</accession>
<organism evidence="1 2">
    <name type="scientific">Henriciella barbarensis</name>
    <dbReference type="NCBI Taxonomy" id="86342"/>
    <lineage>
        <taxon>Bacteria</taxon>
        <taxon>Pseudomonadati</taxon>
        <taxon>Pseudomonadota</taxon>
        <taxon>Alphaproteobacteria</taxon>
        <taxon>Hyphomonadales</taxon>
        <taxon>Hyphomonadaceae</taxon>
        <taxon>Henriciella</taxon>
    </lineage>
</organism>
<evidence type="ECO:0000313" key="2">
    <source>
        <dbReference type="Proteomes" id="UP000265431"/>
    </source>
</evidence>
<evidence type="ECO:0000313" key="1">
    <source>
        <dbReference type="EMBL" id="RIJ24025.1"/>
    </source>
</evidence>
<sequence>MSRFDELKAIAKTYQDLAAENYARVRQLAEEVRAGFCDYLDSSDGVCVQLVPPVGNFEPKPYGDQAFSVPPRGFRPLGPIAFGLAVRVTGGTDWIRITTQCQKIGDRFVLDIQGGESFTLALPLAEEDSTRLFGYLFNHLTNWFQEKIDHYEAGEYGTREIGFDFSREDTVANV</sequence>
<reference evidence="1 2" key="1">
    <citation type="submission" date="2018-08" db="EMBL/GenBank/DDBJ databases">
        <title>Henriciella mobilis sp. nov., isolated from seawater.</title>
        <authorList>
            <person name="Cheng H."/>
            <person name="Wu Y.-H."/>
            <person name="Xu X.-W."/>
            <person name="Guo L.-L."/>
        </authorList>
    </citation>
    <scope>NUCLEOTIDE SEQUENCE [LARGE SCALE GENOMIC DNA]</scope>
    <source>
        <strain evidence="1 2">CCUG66934</strain>
    </source>
</reference>
<dbReference type="Proteomes" id="UP000265431">
    <property type="component" value="Unassembled WGS sequence"/>
</dbReference>
<dbReference type="RefSeq" id="WP_119379214.1">
    <property type="nucleotide sequence ID" value="NZ_QWGB01000005.1"/>
</dbReference>
<keyword evidence="2" id="KW-1185">Reference proteome</keyword>
<name>A0A399R1A7_9PROT</name>
<dbReference type="EMBL" id="QWGB01000005">
    <property type="protein sequence ID" value="RIJ24025.1"/>
    <property type="molecule type" value="Genomic_DNA"/>
</dbReference>
<proteinExistence type="predicted"/>
<dbReference type="AlphaFoldDB" id="A0A399R1A7"/>
<protein>
    <submittedName>
        <fullName evidence="1">Uncharacterized protein</fullName>
    </submittedName>
</protein>
<gene>
    <name evidence="1" type="ORF">D1224_07210</name>
</gene>